<evidence type="ECO:0000259" key="1">
    <source>
        <dbReference type="Pfam" id="PF25597"/>
    </source>
</evidence>
<dbReference type="EMBL" id="BQNB010014481">
    <property type="protein sequence ID" value="GJT28690.1"/>
    <property type="molecule type" value="Genomic_DNA"/>
</dbReference>
<organism evidence="2 3">
    <name type="scientific">Tanacetum coccineum</name>
    <dbReference type="NCBI Taxonomy" id="301880"/>
    <lineage>
        <taxon>Eukaryota</taxon>
        <taxon>Viridiplantae</taxon>
        <taxon>Streptophyta</taxon>
        <taxon>Embryophyta</taxon>
        <taxon>Tracheophyta</taxon>
        <taxon>Spermatophyta</taxon>
        <taxon>Magnoliopsida</taxon>
        <taxon>eudicotyledons</taxon>
        <taxon>Gunneridae</taxon>
        <taxon>Pentapetalae</taxon>
        <taxon>asterids</taxon>
        <taxon>campanulids</taxon>
        <taxon>Asterales</taxon>
        <taxon>Asteraceae</taxon>
        <taxon>Asteroideae</taxon>
        <taxon>Anthemideae</taxon>
        <taxon>Anthemidinae</taxon>
        <taxon>Tanacetum</taxon>
    </lineage>
</organism>
<dbReference type="Pfam" id="PF25597">
    <property type="entry name" value="SH3_retrovirus"/>
    <property type="match status" value="1"/>
</dbReference>
<reference evidence="2" key="2">
    <citation type="submission" date="2022-01" db="EMBL/GenBank/DDBJ databases">
        <authorList>
            <person name="Yamashiro T."/>
            <person name="Shiraishi A."/>
            <person name="Satake H."/>
            <person name="Nakayama K."/>
        </authorList>
    </citation>
    <scope>NUCLEOTIDE SEQUENCE</scope>
</reference>
<sequence>MQDNRVLLLHKRGLKDQDKMASTIRMIKAGVKKPNDVKVNSNQDMIIGTLQFRNHELGERIHDISYIHVFGCPVFIHNHKGHLGKFDAKADDGYFLGYSFVSNGFESQFITRDRQVEEIYHGDFDARVYCLRCKISVQSKGITSNCCKKNPQVPKGIPTLGLYYPKCLGFDLKGYPDSDYAGCNINKKSTLGACQITCWKNGCECKRTTVQIAMSSAEAKYVAAAGCCESILWMKSQLSDYDNLYKMVPIFCDNTSAIAISNNPVLHSRTKHIDIRYHFIRDHILKGDFKIHFIPTEYQLADIFTKPLDEPTFTRLKAELGMLNID</sequence>
<dbReference type="PANTHER" id="PTHR11439">
    <property type="entry name" value="GAG-POL-RELATED RETROTRANSPOSON"/>
    <property type="match status" value="1"/>
</dbReference>
<evidence type="ECO:0000313" key="3">
    <source>
        <dbReference type="Proteomes" id="UP001151760"/>
    </source>
</evidence>
<dbReference type="InterPro" id="IPR057670">
    <property type="entry name" value="SH3_retrovirus"/>
</dbReference>
<keyword evidence="3" id="KW-1185">Reference proteome</keyword>
<evidence type="ECO:0000313" key="2">
    <source>
        <dbReference type="EMBL" id="GJT28690.1"/>
    </source>
</evidence>
<gene>
    <name evidence="2" type="ORF">Tco_0908965</name>
</gene>
<feature type="domain" description="Retroviral polymerase SH3-like" evidence="1">
    <location>
        <begin position="72"/>
        <end position="105"/>
    </location>
</feature>
<proteinExistence type="predicted"/>
<dbReference type="PANTHER" id="PTHR11439:SF495">
    <property type="entry name" value="REVERSE TRANSCRIPTASE, RNA-DEPENDENT DNA POLYMERASE-RELATED"/>
    <property type="match status" value="1"/>
</dbReference>
<reference evidence="2" key="1">
    <citation type="journal article" date="2022" name="Int. J. Mol. Sci.">
        <title>Draft Genome of Tanacetum Coccineum: Genomic Comparison of Closely Related Tanacetum-Family Plants.</title>
        <authorList>
            <person name="Yamashiro T."/>
            <person name="Shiraishi A."/>
            <person name="Nakayama K."/>
            <person name="Satake H."/>
        </authorList>
    </citation>
    <scope>NUCLEOTIDE SEQUENCE</scope>
</reference>
<accession>A0ABQ5CPQ5</accession>
<dbReference type="CDD" id="cd09272">
    <property type="entry name" value="RNase_HI_RT_Ty1"/>
    <property type="match status" value="1"/>
</dbReference>
<comment type="caution">
    <text evidence="2">The sequence shown here is derived from an EMBL/GenBank/DDBJ whole genome shotgun (WGS) entry which is preliminary data.</text>
</comment>
<protein>
    <recommendedName>
        <fullName evidence="1">Retroviral polymerase SH3-like domain-containing protein</fullName>
    </recommendedName>
</protein>
<dbReference type="Proteomes" id="UP001151760">
    <property type="component" value="Unassembled WGS sequence"/>
</dbReference>
<name>A0ABQ5CPQ5_9ASTR</name>